<dbReference type="PANTHER" id="PTHR43649">
    <property type="entry name" value="ARABINOSE-BINDING PROTEIN-RELATED"/>
    <property type="match status" value="1"/>
</dbReference>
<organism evidence="2 3">
    <name type="scientific">Paenibacillus contaminans</name>
    <dbReference type="NCBI Taxonomy" id="450362"/>
    <lineage>
        <taxon>Bacteria</taxon>
        <taxon>Bacillati</taxon>
        <taxon>Bacillota</taxon>
        <taxon>Bacilli</taxon>
        <taxon>Bacillales</taxon>
        <taxon>Paenibacillaceae</taxon>
        <taxon>Paenibacillus</taxon>
    </lineage>
</organism>
<sequence length="485" mass="54573">MSWYDRIRGMRMATMLTILVMSASACTDRAPLQENKRQVSGASSSHGMPLTASDLAYSRDKVKLVWVGYNMLSGGKKDAILARWYGKYPNIEVVYKDFPAEPPSYSQALNGAFSSNETMDVLLLSHEEVLPRAQNGQLHELDSMALQANDSIDAIFGGKLRSIQLGGYNYQLPYTLNVEMLYYNKDLFDSKGVPYPDEYTTFEELVSMAKRLQGGAGSGKVWGYIGKNPLQPAFNAGWSWMEAVRSTSFADVRVRKSLELHKELFDSGASPSYLQLRLDKLKASVLFAEGKAAMMVDNWWPPVFWSMQKYNNSTLEPDAPGFRYDITFLPRYDETSTLKRQEVLPGWGYAVNARTKHPLEAYMFAKFLTTEIPDLIGYVPADKTADMPLYNQIFNTFIDKNNVKHTELYPEAFLRKLKDVMEETVPLEAGAPPDKTGAQLLTAMKEVFNREADRYFSGMITVEELLELVQSFAEREAASAGAATE</sequence>
<dbReference type="RefSeq" id="WP_113031204.1">
    <property type="nucleotide sequence ID" value="NZ_QMFB01000006.1"/>
</dbReference>
<dbReference type="AlphaFoldDB" id="A0A329MMD2"/>
<feature type="signal peptide" evidence="1">
    <location>
        <begin position="1"/>
        <end position="25"/>
    </location>
</feature>
<dbReference type="OrthoDB" id="9795467at2"/>
<dbReference type="Proteomes" id="UP000250369">
    <property type="component" value="Unassembled WGS sequence"/>
</dbReference>
<dbReference type="InterPro" id="IPR006059">
    <property type="entry name" value="SBP"/>
</dbReference>
<feature type="chain" id="PRO_5016286859" description="ABC transporter substrate-binding protein" evidence="1">
    <location>
        <begin position="26"/>
        <end position="485"/>
    </location>
</feature>
<keyword evidence="3" id="KW-1185">Reference proteome</keyword>
<gene>
    <name evidence="2" type="ORF">DQG23_12595</name>
</gene>
<protein>
    <recommendedName>
        <fullName evidence="4">ABC transporter substrate-binding protein</fullName>
    </recommendedName>
</protein>
<dbReference type="EMBL" id="QMFB01000006">
    <property type="protein sequence ID" value="RAV20924.1"/>
    <property type="molecule type" value="Genomic_DNA"/>
</dbReference>
<dbReference type="Pfam" id="PF01547">
    <property type="entry name" value="SBP_bac_1"/>
    <property type="match status" value="1"/>
</dbReference>
<evidence type="ECO:0008006" key="4">
    <source>
        <dbReference type="Google" id="ProtNLM"/>
    </source>
</evidence>
<name>A0A329MMD2_9BACL</name>
<evidence type="ECO:0000313" key="3">
    <source>
        <dbReference type="Proteomes" id="UP000250369"/>
    </source>
</evidence>
<keyword evidence="1" id="KW-0732">Signal</keyword>
<accession>A0A329MMD2</accession>
<evidence type="ECO:0000256" key="1">
    <source>
        <dbReference type="SAM" id="SignalP"/>
    </source>
</evidence>
<proteinExistence type="predicted"/>
<dbReference type="Gene3D" id="3.40.190.10">
    <property type="entry name" value="Periplasmic binding protein-like II"/>
    <property type="match status" value="1"/>
</dbReference>
<reference evidence="2 3" key="1">
    <citation type="journal article" date="2009" name="Int. J. Syst. Evol. Microbiol.">
        <title>Paenibacillus contaminans sp. nov., isolated from a contaminated laboratory plate.</title>
        <authorList>
            <person name="Chou J.H."/>
            <person name="Lee J.H."/>
            <person name="Lin M.C."/>
            <person name="Chang P.S."/>
            <person name="Arun A.B."/>
            <person name="Young C.C."/>
            <person name="Chen W.M."/>
        </authorList>
    </citation>
    <scope>NUCLEOTIDE SEQUENCE [LARGE SCALE GENOMIC DNA]</scope>
    <source>
        <strain evidence="2 3">CKOBP-6</strain>
    </source>
</reference>
<dbReference type="PROSITE" id="PS51257">
    <property type="entry name" value="PROKAR_LIPOPROTEIN"/>
    <property type="match status" value="1"/>
</dbReference>
<comment type="caution">
    <text evidence="2">The sequence shown here is derived from an EMBL/GenBank/DDBJ whole genome shotgun (WGS) entry which is preliminary data.</text>
</comment>
<dbReference type="PANTHER" id="PTHR43649:SF12">
    <property type="entry name" value="DIACETYLCHITOBIOSE BINDING PROTEIN DASA"/>
    <property type="match status" value="1"/>
</dbReference>
<dbReference type="InterPro" id="IPR050490">
    <property type="entry name" value="Bact_solute-bd_prot1"/>
</dbReference>
<evidence type="ECO:0000313" key="2">
    <source>
        <dbReference type="EMBL" id="RAV20924.1"/>
    </source>
</evidence>
<dbReference type="SUPFAM" id="SSF53850">
    <property type="entry name" value="Periplasmic binding protein-like II"/>
    <property type="match status" value="1"/>
</dbReference>